<evidence type="ECO:0000313" key="1">
    <source>
        <dbReference type="EMBL" id="MBM6923425.1"/>
    </source>
</evidence>
<dbReference type="Proteomes" id="UP000724149">
    <property type="component" value="Unassembled WGS sequence"/>
</dbReference>
<keyword evidence="2" id="KW-1185">Reference proteome</keyword>
<sequence>MPEFPAEDSFGETAYYWTDDVDRVSQLWELQHRETLTEEEALTLAEDLTEKAHYLNYLTYGEEVYREEGLVSIIRWDTDSTDGVPEKVEILSPDGRYTQEFLLVHHLPYSSVGEMRQDLLTVFEPQAADLSHFFYDPETGYGMYWDLNDHLYVLGSVGSVARPFQWDFETAEIVEQAEDRIAIEADASLVESWRDTLVLVREDGIWRLTDSYYAKQE</sequence>
<dbReference type="EMBL" id="JACSNR010000006">
    <property type="protein sequence ID" value="MBM6923425.1"/>
    <property type="molecule type" value="Genomic_DNA"/>
</dbReference>
<name>A0ABS2GLR6_9FIRM</name>
<accession>A0ABS2GLR6</accession>
<comment type="caution">
    <text evidence="1">The sequence shown here is derived from an EMBL/GenBank/DDBJ whole genome shotgun (WGS) entry which is preliminary data.</text>
</comment>
<reference evidence="1 2" key="1">
    <citation type="journal article" date="2021" name="Sci. Rep.">
        <title>The distribution of antibiotic resistance genes in chicken gut microbiota commensals.</title>
        <authorList>
            <person name="Juricova H."/>
            <person name="Matiasovicova J."/>
            <person name="Kubasova T."/>
            <person name="Cejkova D."/>
            <person name="Rychlik I."/>
        </authorList>
    </citation>
    <scope>NUCLEOTIDE SEQUENCE [LARGE SCALE GENOMIC DNA]</scope>
    <source>
        <strain evidence="1 2">An564</strain>
    </source>
</reference>
<gene>
    <name evidence="1" type="ORF">H9X81_06955</name>
</gene>
<organism evidence="1 2">
    <name type="scientific">Hydrogenoanaerobacterium saccharovorans</name>
    <dbReference type="NCBI Taxonomy" id="474960"/>
    <lineage>
        <taxon>Bacteria</taxon>
        <taxon>Bacillati</taxon>
        <taxon>Bacillota</taxon>
        <taxon>Clostridia</taxon>
        <taxon>Eubacteriales</taxon>
        <taxon>Oscillospiraceae</taxon>
        <taxon>Hydrogenoanaerobacterium</taxon>
    </lineage>
</organism>
<dbReference type="RefSeq" id="WP_204720833.1">
    <property type="nucleotide sequence ID" value="NZ_JACSNR010000006.1"/>
</dbReference>
<evidence type="ECO:0000313" key="2">
    <source>
        <dbReference type="Proteomes" id="UP000724149"/>
    </source>
</evidence>
<proteinExistence type="predicted"/>
<protein>
    <submittedName>
        <fullName evidence="1">Uncharacterized protein</fullName>
    </submittedName>
</protein>